<name>A0A0F8YDQ2_9ZZZZ</name>
<gene>
    <name evidence="3" type="ORF">LCGC14_3106970</name>
</gene>
<accession>A0A0F8YDQ2</accession>
<evidence type="ECO:0000256" key="2">
    <source>
        <dbReference type="SAM" id="Phobius"/>
    </source>
</evidence>
<comment type="caution">
    <text evidence="3">The sequence shown here is derived from an EMBL/GenBank/DDBJ whole genome shotgun (WGS) entry which is preliminary data.</text>
</comment>
<sequence length="169" mass="18836">MLLIVLAVLGGLALLVTSVSIIAMMLMLIQTIRDQRDILTLEKINTGRVAGIEKLLIAIHTMLVSEIGQAQMGMPPGGPFPPGMQIGHRGGKFVTEDGRHEADTFEELIQKISSDPRYRVAKDEDVDKLREQFEKHARELGEEVPEDDEDETEGEDWKDDKDKEPEDGS</sequence>
<keyword evidence="2" id="KW-1133">Transmembrane helix</keyword>
<evidence type="ECO:0000313" key="3">
    <source>
        <dbReference type="EMBL" id="KKK52234.1"/>
    </source>
</evidence>
<organism evidence="3">
    <name type="scientific">marine sediment metagenome</name>
    <dbReference type="NCBI Taxonomy" id="412755"/>
    <lineage>
        <taxon>unclassified sequences</taxon>
        <taxon>metagenomes</taxon>
        <taxon>ecological metagenomes</taxon>
    </lineage>
</organism>
<feature type="transmembrane region" description="Helical" evidence="2">
    <location>
        <begin position="6"/>
        <end position="29"/>
    </location>
</feature>
<feature type="compositionally biased region" description="Basic and acidic residues" evidence="1">
    <location>
        <begin position="158"/>
        <end position="169"/>
    </location>
</feature>
<keyword evidence="2" id="KW-0812">Transmembrane</keyword>
<dbReference type="EMBL" id="LAZR01067121">
    <property type="protein sequence ID" value="KKK52234.1"/>
    <property type="molecule type" value="Genomic_DNA"/>
</dbReference>
<dbReference type="AlphaFoldDB" id="A0A0F8YDQ2"/>
<reference evidence="3" key="1">
    <citation type="journal article" date="2015" name="Nature">
        <title>Complex archaea that bridge the gap between prokaryotes and eukaryotes.</title>
        <authorList>
            <person name="Spang A."/>
            <person name="Saw J.H."/>
            <person name="Jorgensen S.L."/>
            <person name="Zaremba-Niedzwiedzka K."/>
            <person name="Martijn J."/>
            <person name="Lind A.E."/>
            <person name="van Eijk R."/>
            <person name="Schleper C."/>
            <person name="Guy L."/>
            <person name="Ettema T.J."/>
        </authorList>
    </citation>
    <scope>NUCLEOTIDE SEQUENCE</scope>
</reference>
<evidence type="ECO:0000256" key="1">
    <source>
        <dbReference type="SAM" id="MobiDB-lite"/>
    </source>
</evidence>
<feature type="compositionally biased region" description="Acidic residues" evidence="1">
    <location>
        <begin position="142"/>
        <end position="157"/>
    </location>
</feature>
<protein>
    <submittedName>
        <fullName evidence="3">Uncharacterized protein</fullName>
    </submittedName>
</protein>
<proteinExistence type="predicted"/>
<feature type="compositionally biased region" description="Basic and acidic residues" evidence="1">
    <location>
        <begin position="131"/>
        <end position="141"/>
    </location>
</feature>
<keyword evidence="2" id="KW-0472">Membrane</keyword>
<feature type="region of interest" description="Disordered" evidence="1">
    <location>
        <begin position="131"/>
        <end position="169"/>
    </location>
</feature>